<name>A0A0D9WA75_9ORYZ</name>
<dbReference type="EnsemblPlants" id="LPERR04G22700.1">
    <property type="protein sequence ID" value="LPERR04G22700.1"/>
    <property type="gene ID" value="LPERR04G22700"/>
</dbReference>
<dbReference type="AlphaFoldDB" id="A0A0D9WA75"/>
<organism evidence="1 2">
    <name type="scientific">Leersia perrieri</name>
    <dbReference type="NCBI Taxonomy" id="77586"/>
    <lineage>
        <taxon>Eukaryota</taxon>
        <taxon>Viridiplantae</taxon>
        <taxon>Streptophyta</taxon>
        <taxon>Embryophyta</taxon>
        <taxon>Tracheophyta</taxon>
        <taxon>Spermatophyta</taxon>
        <taxon>Magnoliopsida</taxon>
        <taxon>Liliopsida</taxon>
        <taxon>Poales</taxon>
        <taxon>Poaceae</taxon>
        <taxon>BOP clade</taxon>
        <taxon>Oryzoideae</taxon>
        <taxon>Oryzeae</taxon>
        <taxon>Oryzinae</taxon>
        <taxon>Leersia</taxon>
    </lineage>
</organism>
<dbReference type="HOGENOM" id="CLU_1878415_0_0_1"/>
<dbReference type="Proteomes" id="UP000032180">
    <property type="component" value="Chromosome 4"/>
</dbReference>
<proteinExistence type="predicted"/>
<sequence>MASSLRCCPCPTSAGALIRRSIGTRPDRVSAGLPRCSKRGNGGLNLSWAAAYAAPASKPLPSPAWWAKELKEEDAKFFPLVDLEPAGRGLEEIDAIRNALLFGPLEPVLHALREIGAAGNLFRCRSFHIATISGQI</sequence>
<accession>A0A0D9WA75</accession>
<dbReference type="Gramene" id="LPERR04G22700.1">
    <property type="protein sequence ID" value="LPERR04G22700.1"/>
    <property type="gene ID" value="LPERR04G22700"/>
</dbReference>
<reference evidence="1 2" key="1">
    <citation type="submission" date="2012-08" db="EMBL/GenBank/DDBJ databases">
        <title>Oryza genome evolution.</title>
        <authorList>
            <person name="Wing R.A."/>
        </authorList>
    </citation>
    <scope>NUCLEOTIDE SEQUENCE</scope>
</reference>
<reference evidence="1" key="3">
    <citation type="submission" date="2015-04" db="UniProtKB">
        <authorList>
            <consortium name="EnsemblPlants"/>
        </authorList>
    </citation>
    <scope>IDENTIFICATION</scope>
</reference>
<evidence type="ECO:0000313" key="2">
    <source>
        <dbReference type="Proteomes" id="UP000032180"/>
    </source>
</evidence>
<protein>
    <submittedName>
        <fullName evidence="1">Uncharacterized protein</fullName>
    </submittedName>
</protein>
<evidence type="ECO:0000313" key="1">
    <source>
        <dbReference type="EnsemblPlants" id="LPERR04G22700.1"/>
    </source>
</evidence>
<reference evidence="2" key="2">
    <citation type="submission" date="2013-12" db="EMBL/GenBank/DDBJ databases">
        <authorList>
            <person name="Yu Y."/>
            <person name="Lee S."/>
            <person name="de Baynast K."/>
            <person name="Wissotski M."/>
            <person name="Liu L."/>
            <person name="Talag J."/>
            <person name="Goicoechea J."/>
            <person name="Angelova A."/>
            <person name="Jetty R."/>
            <person name="Kudrna D."/>
            <person name="Golser W."/>
            <person name="Rivera L."/>
            <person name="Zhang J."/>
            <person name="Wing R."/>
        </authorList>
    </citation>
    <scope>NUCLEOTIDE SEQUENCE</scope>
</reference>
<keyword evidence="2" id="KW-1185">Reference proteome</keyword>